<organism evidence="6 7">
    <name type="scientific">Bursaphelenchus okinawaensis</name>
    <dbReference type="NCBI Taxonomy" id="465554"/>
    <lineage>
        <taxon>Eukaryota</taxon>
        <taxon>Metazoa</taxon>
        <taxon>Ecdysozoa</taxon>
        <taxon>Nematoda</taxon>
        <taxon>Chromadorea</taxon>
        <taxon>Rhabditida</taxon>
        <taxon>Tylenchina</taxon>
        <taxon>Tylenchomorpha</taxon>
        <taxon>Aphelenchoidea</taxon>
        <taxon>Aphelenchoididae</taxon>
        <taxon>Bursaphelenchus</taxon>
    </lineage>
</organism>
<evidence type="ECO:0000256" key="5">
    <source>
        <dbReference type="SAM" id="MobiDB-lite"/>
    </source>
</evidence>
<feature type="region of interest" description="Disordered" evidence="5">
    <location>
        <begin position="286"/>
        <end position="309"/>
    </location>
</feature>
<feature type="region of interest" description="Disordered" evidence="5">
    <location>
        <begin position="652"/>
        <end position="671"/>
    </location>
</feature>
<evidence type="ECO:0000313" key="7">
    <source>
        <dbReference type="Proteomes" id="UP000614601"/>
    </source>
</evidence>
<feature type="compositionally biased region" description="Acidic residues" evidence="5">
    <location>
        <begin position="762"/>
        <end position="771"/>
    </location>
</feature>
<protein>
    <recommendedName>
        <fullName evidence="8">ANK_REP_REGION domain-containing protein</fullName>
    </recommendedName>
</protein>
<dbReference type="Proteomes" id="UP000614601">
    <property type="component" value="Unassembled WGS sequence"/>
</dbReference>
<feature type="region of interest" description="Disordered" evidence="5">
    <location>
        <begin position="698"/>
        <end position="730"/>
    </location>
</feature>
<dbReference type="Pfam" id="PF12796">
    <property type="entry name" value="Ank_2"/>
    <property type="match status" value="2"/>
</dbReference>
<dbReference type="InterPro" id="IPR047184">
    <property type="entry name" value="KANK1-4"/>
</dbReference>
<dbReference type="PROSITE" id="PS50088">
    <property type="entry name" value="ANK_REPEAT"/>
    <property type="match status" value="3"/>
</dbReference>
<evidence type="ECO:0000256" key="4">
    <source>
        <dbReference type="PROSITE-ProRule" id="PRU00023"/>
    </source>
</evidence>
<dbReference type="InterPro" id="IPR002110">
    <property type="entry name" value="Ankyrin_rpt"/>
</dbReference>
<sequence>MLASHTNTGLSNSQNEKCKCCPYGFHLDLDFVSFAENVASGRERRKPLEYDFKTEKSKPQSGNITYGTNDKYFSPSGSNGSAFKSLSKKSLTDVVNDLSALSHNYDHVTGPSISKTNLNQNLLPAQSYRHHQKDMQRPLYNEVPYVTAHNAHGSLLSSGYYNEERTPSNEHKPQFINEFRVTEQSNAYSPFDPYATLPSTIDQHEHSKTPLTVYANEEVSNIFSDNAKTLPTTLKRVVTSAPTSPTPGKSFYTALGQSLANLRTRAPMSPILHKEDTPFSVSTMQSESANRGRQYERATKTKPPLPKRYFEPQKRYPRILSPEPEKTSSPSTLHLLAIASPKTFSDAAVDVRPELKEIGTHQQPIVSQFNGQTDTIKSADRIPVACQTTAFLTTSSLSSETQTNTDWLQEKNTNLEKQVLETENYQHLVNSNIDKKHNALEITEDNLVKLEVTDKKSNDTLQSGIKLTKTMMIQTEKKINQPIQMLKKTSPMSEEEWEFEDLERQVAREAQPQKFPTVVIERTAIKSVEEVIRESEKRKSPQEIQEQEEAEMLANLDRLATIDADRLSIDTDVQTVIMLDAINQEKKVHAIVNEKGDHVEIQKNLTPYQTDAIRKLLTEPNKGSFQRESGAYRSFKVEKTKASDLDYITEKHTQVLRPQPSTTPSSDPEKPLKEMVVLKKYQNMTSIFPEPISAKIPRPKITKYSPQPAETEHAETADEAAEAQDKLTPLRSELQYFDEWRSNRYRRFRRSPYETPPQIDLPDYDSDEEATGYDPNDPVSTSSNSSLTSDEADIDRQSSDDENVSLELSAPLNEALETLNKNLLEDPEESMHSTDWAEKYVQHEWLRLSTKKNANAEILQQFLNALTKHSTRLLETVINFQDQNGNTALHYAVSHENYSVVSTLLDAKVCRVDDTNKAGYSPVMLAALCDIKNETESAIVQRLFERGDVNAKAIYHGQTALMLAVSHGRIETTNLLLKCGADVNLKDIDGSTALMCAAEHGHKDLVKILLKRPGIDASLTDCDNQSALSIAMENQHRDIGVLIYAHLNYGRSDGQE</sequence>
<keyword evidence="7" id="KW-1185">Reference proteome</keyword>
<feature type="repeat" description="ANK" evidence="4">
    <location>
        <begin position="884"/>
        <end position="906"/>
    </location>
</feature>
<evidence type="ECO:0000256" key="2">
    <source>
        <dbReference type="ARBA" id="ARBA00023043"/>
    </source>
</evidence>
<reference evidence="6" key="1">
    <citation type="submission" date="2020-09" db="EMBL/GenBank/DDBJ databases">
        <authorList>
            <person name="Kikuchi T."/>
        </authorList>
    </citation>
    <scope>NUCLEOTIDE SEQUENCE</scope>
    <source>
        <strain evidence="6">SH1</strain>
    </source>
</reference>
<dbReference type="InterPro" id="IPR036770">
    <property type="entry name" value="Ankyrin_rpt-contain_sf"/>
</dbReference>
<accession>A0A811KCZ4</accession>
<keyword evidence="1" id="KW-0677">Repeat</keyword>
<feature type="region of interest" description="Disordered" evidence="5">
    <location>
        <begin position="751"/>
        <end position="804"/>
    </location>
</feature>
<dbReference type="EMBL" id="CAJFCW020000002">
    <property type="protein sequence ID" value="CAG9099603.1"/>
    <property type="molecule type" value="Genomic_DNA"/>
</dbReference>
<dbReference type="Gene3D" id="1.25.40.20">
    <property type="entry name" value="Ankyrin repeat-containing domain"/>
    <property type="match status" value="1"/>
</dbReference>
<feature type="repeat" description="ANK" evidence="4">
    <location>
        <begin position="989"/>
        <end position="1012"/>
    </location>
</feature>
<dbReference type="Pfam" id="PF12075">
    <property type="entry name" value="KN_motif"/>
    <property type="match status" value="1"/>
</dbReference>
<evidence type="ECO:0008006" key="8">
    <source>
        <dbReference type="Google" id="ProtNLM"/>
    </source>
</evidence>
<gene>
    <name evidence="6" type="ORF">BOKJ2_LOCUS5003</name>
</gene>
<dbReference type="Proteomes" id="UP000783686">
    <property type="component" value="Unassembled WGS sequence"/>
</dbReference>
<evidence type="ECO:0000256" key="3">
    <source>
        <dbReference type="ARBA" id="ARBA00023054"/>
    </source>
</evidence>
<dbReference type="OrthoDB" id="5406014at2759"/>
<evidence type="ECO:0000313" key="6">
    <source>
        <dbReference type="EMBL" id="CAD5213202.1"/>
    </source>
</evidence>
<dbReference type="AlphaFoldDB" id="A0A811KCZ4"/>
<dbReference type="GO" id="GO:0030837">
    <property type="term" value="P:negative regulation of actin filament polymerization"/>
    <property type="evidence" value="ECO:0007669"/>
    <property type="project" value="InterPro"/>
</dbReference>
<feature type="repeat" description="ANK" evidence="4">
    <location>
        <begin position="956"/>
        <end position="988"/>
    </location>
</feature>
<dbReference type="GO" id="GO:0005737">
    <property type="term" value="C:cytoplasm"/>
    <property type="evidence" value="ECO:0007669"/>
    <property type="project" value="TreeGrafter"/>
</dbReference>
<keyword evidence="3" id="KW-0175">Coiled coil</keyword>
<comment type="caution">
    <text evidence="6">The sequence shown here is derived from an EMBL/GenBank/DDBJ whole genome shotgun (WGS) entry which is preliminary data.</text>
</comment>
<feature type="compositionally biased region" description="Low complexity" evidence="5">
    <location>
        <begin position="780"/>
        <end position="789"/>
    </location>
</feature>
<dbReference type="SUPFAM" id="SSF48403">
    <property type="entry name" value="Ankyrin repeat"/>
    <property type="match status" value="1"/>
</dbReference>
<name>A0A811KCZ4_9BILA</name>
<dbReference type="EMBL" id="CAJFDH010000002">
    <property type="protein sequence ID" value="CAD5213202.1"/>
    <property type="molecule type" value="Genomic_DNA"/>
</dbReference>
<dbReference type="GO" id="GO:0005856">
    <property type="term" value="C:cytoskeleton"/>
    <property type="evidence" value="ECO:0007669"/>
    <property type="project" value="TreeGrafter"/>
</dbReference>
<dbReference type="PANTHER" id="PTHR24168">
    <property type="entry name" value="KN MOTIF AND ANKYRIN REPEAT DOMAIN-CONTAINING"/>
    <property type="match status" value="1"/>
</dbReference>
<dbReference type="PROSITE" id="PS50297">
    <property type="entry name" value="ANK_REP_REGION"/>
    <property type="match status" value="3"/>
</dbReference>
<dbReference type="PANTHER" id="PTHR24168:SF21">
    <property type="entry name" value="KANK, ISOFORM D"/>
    <property type="match status" value="1"/>
</dbReference>
<proteinExistence type="predicted"/>
<keyword evidence="2 4" id="KW-0040">ANK repeat</keyword>
<evidence type="ECO:0000256" key="1">
    <source>
        <dbReference type="ARBA" id="ARBA00022737"/>
    </source>
</evidence>
<dbReference type="SMART" id="SM00248">
    <property type="entry name" value="ANK"/>
    <property type="match status" value="4"/>
</dbReference>
<dbReference type="InterPro" id="IPR021939">
    <property type="entry name" value="KN_motif"/>
</dbReference>